<dbReference type="GO" id="GO:0046872">
    <property type="term" value="F:metal ion binding"/>
    <property type="evidence" value="ECO:0007669"/>
    <property type="project" value="UniProtKB-KW"/>
</dbReference>
<sequence length="594" mass="66459">MTIMKKYLPGRLVNALLGAAGLFQIATASVDAASRPNLIVILTDDQGYGDLACHGNPVLKTPHLDRLHSQSIRLTDFHSAPVCTPSRGQLMTGRDAMHNGAWSWAFGHEMIHAGNKTMATVFKENGYATGHFGKWHLGDNYPYRPGDKGFDESVSLGGGSASQSPDYWQNDNMDDFYRHEDGTYHQHKGYCTDVWFDRSMDFMKRSRAKDKPFFIYLPTNAAHVPYLVEKKYSDLYRDTGIGNYYGMIANIDDNVGRLNQYLQESGLAENTIVIFMSDNGGNTGTKIHSAGMQGKKKTYYEGGHRVPCFIRWPNGDLGQARDINETTQMQDLLPTLIELCNLKTDAQTQESFDGVSLAGLIKENDALADRKLVVQWSSKDFPQYGDAAVLWNKWRLVHDKELYNVAEDSAQQNDVASQYPEIVQLLKAHYAAWWETVQPVVSIYARASIGGAENPVNLTCFEWTKKQGGGNVTVQSTLMKGKTVNGSWMLNAEQAGRYRIELRRYPREANFAMSGAYPKTKRELTVFNECKALPVSRARLTIGDFDETITVGPADTVAVFEVTLPLGGTEMKTWLLDQQGKELCGAYYAYVEKQ</sequence>
<dbReference type="EMBL" id="CAAHFH010000001">
    <property type="protein sequence ID" value="VGO18294.1"/>
    <property type="molecule type" value="Genomic_DNA"/>
</dbReference>
<organism evidence="7 8">
    <name type="scientific">Pontiella sulfatireligans</name>
    <dbReference type="NCBI Taxonomy" id="2750658"/>
    <lineage>
        <taxon>Bacteria</taxon>
        <taxon>Pseudomonadati</taxon>
        <taxon>Kiritimatiellota</taxon>
        <taxon>Kiritimatiellia</taxon>
        <taxon>Kiritimatiellales</taxon>
        <taxon>Pontiellaceae</taxon>
        <taxon>Pontiella</taxon>
    </lineage>
</organism>
<proteinExistence type="inferred from homology"/>
<feature type="domain" description="Sulfatase N-terminal" evidence="6">
    <location>
        <begin position="36"/>
        <end position="340"/>
    </location>
</feature>
<dbReference type="GO" id="GO:0004065">
    <property type="term" value="F:arylsulfatase activity"/>
    <property type="evidence" value="ECO:0007669"/>
    <property type="project" value="TreeGrafter"/>
</dbReference>
<evidence type="ECO:0000256" key="1">
    <source>
        <dbReference type="ARBA" id="ARBA00008779"/>
    </source>
</evidence>
<dbReference type="PANTHER" id="PTHR42693:SF53">
    <property type="entry name" value="ENDO-4-O-SULFATASE"/>
    <property type="match status" value="1"/>
</dbReference>
<feature type="signal peptide" evidence="5">
    <location>
        <begin position="1"/>
        <end position="28"/>
    </location>
</feature>
<accession>A0A6C2UFZ8</accession>
<gene>
    <name evidence="7" type="primary">atsA_15</name>
    <name evidence="7" type="ORF">SCARR_00346</name>
</gene>
<reference evidence="7 8" key="1">
    <citation type="submission" date="2019-04" db="EMBL/GenBank/DDBJ databases">
        <authorList>
            <person name="Van Vliet M D."/>
        </authorList>
    </citation>
    <scope>NUCLEOTIDE SEQUENCE [LARGE SCALE GENOMIC DNA]</scope>
    <source>
        <strain evidence="7 8">F21</strain>
    </source>
</reference>
<dbReference type="AlphaFoldDB" id="A0A6C2UFZ8"/>
<keyword evidence="8" id="KW-1185">Reference proteome</keyword>
<evidence type="ECO:0000313" key="7">
    <source>
        <dbReference type="EMBL" id="VGO18294.1"/>
    </source>
</evidence>
<evidence type="ECO:0000256" key="5">
    <source>
        <dbReference type="SAM" id="SignalP"/>
    </source>
</evidence>
<evidence type="ECO:0000313" key="8">
    <source>
        <dbReference type="Proteomes" id="UP000346198"/>
    </source>
</evidence>
<evidence type="ECO:0000256" key="4">
    <source>
        <dbReference type="ARBA" id="ARBA00022837"/>
    </source>
</evidence>
<dbReference type="InterPro" id="IPR024607">
    <property type="entry name" value="Sulfatase_CS"/>
</dbReference>
<name>A0A6C2UFZ8_9BACT</name>
<dbReference type="Pfam" id="PF00884">
    <property type="entry name" value="Sulfatase"/>
    <property type="match status" value="1"/>
</dbReference>
<dbReference type="Gene3D" id="3.30.1120.10">
    <property type="match status" value="1"/>
</dbReference>
<dbReference type="RefSeq" id="WP_136059797.1">
    <property type="nucleotide sequence ID" value="NZ_CAAHFH010000001.1"/>
</dbReference>
<evidence type="ECO:0000256" key="3">
    <source>
        <dbReference type="ARBA" id="ARBA00022801"/>
    </source>
</evidence>
<dbReference type="Proteomes" id="UP000346198">
    <property type="component" value="Unassembled WGS sequence"/>
</dbReference>
<evidence type="ECO:0000259" key="6">
    <source>
        <dbReference type="Pfam" id="PF00884"/>
    </source>
</evidence>
<keyword evidence="3" id="KW-0378">Hydrolase</keyword>
<keyword evidence="2" id="KW-0479">Metal-binding</keyword>
<dbReference type="PANTHER" id="PTHR42693">
    <property type="entry name" value="ARYLSULFATASE FAMILY MEMBER"/>
    <property type="match status" value="1"/>
</dbReference>
<dbReference type="InterPro" id="IPR000917">
    <property type="entry name" value="Sulfatase_N"/>
</dbReference>
<dbReference type="InterPro" id="IPR017850">
    <property type="entry name" value="Alkaline_phosphatase_core_sf"/>
</dbReference>
<comment type="similarity">
    <text evidence="1">Belongs to the sulfatase family.</text>
</comment>
<feature type="chain" id="PRO_5029004242" evidence="5">
    <location>
        <begin position="29"/>
        <end position="594"/>
    </location>
</feature>
<dbReference type="InterPro" id="IPR050738">
    <property type="entry name" value="Sulfatase"/>
</dbReference>
<dbReference type="PROSITE" id="PS00523">
    <property type="entry name" value="SULFATASE_1"/>
    <property type="match status" value="1"/>
</dbReference>
<dbReference type="CDD" id="cd16146">
    <property type="entry name" value="ARS_like"/>
    <property type="match status" value="1"/>
</dbReference>
<protein>
    <submittedName>
        <fullName evidence="7">Arylsulfatase</fullName>
    </submittedName>
</protein>
<keyword evidence="4" id="KW-0106">Calcium</keyword>
<keyword evidence="5" id="KW-0732">Signal</keyword>
<dbReference type="Gene3D" id="3.40.720.10">
    <property type="entry name" value="Alkaline Phosphatase, subunit A"/>
    <property type="match status" value="1"/>
</dbReference>
<evidence type="ECO:0000256" key="2">
    <source>
        <dbReference type="ARBA" id="ARBA00022723"/>
    </source>
</evidence>
<dbReference type="SUPFAM" id="SSF53649">
    <property type="entry name" value="Alkaline phosphatase-like"/>
    <property type="match status" value="1"/>
</dbReference>